<organism evidence="2 3">
    <name type="scientific">Mycolicibacterium boenickei</name>
    <dbReference type="NCBI Taxonomy" id="146017"/>
    <lineage>
        <taxon>Bacteria</taxon>
        <taxon>Bacillati</taxon>
        <taxon>Actinomycetota</taxon>
        <taxon>Actinomycetes</taxon>
        <taxon>Mycobacteriales</taxon>
        <taxon>Mycobacteriaceae</taxon>
        <taxon>Mycolicibacterium</taxon>
    </lineage>
</organism>
<sequence>MDGRISADDMVVGQDVGEAQLLDTLAVCAHSPRISAEFRLWKHHTYAHVTSNTTPQPIRTCHTPTSAKPLAPA</sequence>
<protein>
    <submittedName>
        <fullName evidence="2">Uncharacterized protein</fullName>
    </submittedName>
</protein>
<evidence type="ECO:0000313" key="3">
    <source>
        <dbReference type="Proteomes" id="UP000466683"/>
    </source>
</evidence>
<evidence type="ECO:0000256" key="1">
    <source>
        <dbReference type="SAM" id="MobiDB-lite"/>
    </source>
</evidence>
<feature type="region of interest" description="Disordered" evidence="1">
    <location>
        <begin position="51"/>
        <end position="73"/>
    </location>
</feature>
<name>A0ABM7J2J6_9MYCO</name>
<reference evidence="2 3" key="1">
    <citation type="journal article" date="2019" name="Emerg. Microbes Infect.">
        <title>Comprehensive subspecies identification of 175 nontuberculous mycobacteria species based on 7547 genomic profiles.</title>
        <authorList>
            <person name="Matsumoto Y."/>
            <person name="Kinjo T."/>
            <person name="Motooka D."/>
            <person name="Nabeya D."/>
            <person name="Jung N."/>
            <person name="Uechi K."/>
            <person name="Horii T."/>
            <person name="Iida T."/>
            <person name="Fujita J."/>
            <person name="Nakamura S."/>
        </authorList>
    </citation>
    <scope>NUCLEOTIDE SEQUENCE [LARGE SCALE GENOMIC DNA]</scope>
    <source>
        <strain evidence="2 3">JCM 15653</strain>
    </source>
</reference>
<evidence type="ECO:0000313" key="2">
    <source>
        <dbReference type="EMBL" id="BBX93395.1"/>
    </source>
</evidence>
<proteinExistence type="predicted"/>
<dbReference type="EMBL" id="AP022579">
    <property type="protein sequence ID" value="BBX93395.1"/>
    <property type="molecule type" value="Genomic_DNA"/>
</dbReference>
<gene>
    <name evidence="2" type="ORF">MBOE_50440</name>
</gene>
<dbReference type="Proteomes" id="UP000466683">
    <property type="component" value="Chromosome"/>
</dbReference>
<feature type="compositionally biased region" description="Polar residues" evidence="1">
    <location>
        <begin position="51"/>
        <end position="66"/>
    </location>
</feature>
<accession>A0ABM7J2J6</accession>
<keyword evidence="3" id="KW-1185">Reference proteome</keyword>